<reference evidence="1 2" key="1">
    <citation type="journal article" date="2014" name="Genome Announc.">
        <title>Complete Genome Sequence of Amino Acid-Utilizing Eubacterium acidaminophilum al-2 (DSM 3953).</title>
        <authorList>
            <person name="Poehlein A."/>
            <person name="Andreesen J.R."/>
            <person name="Daniel R."/>
        </authorList>
    </citation>
    <scope>NUCLEOTIDE SEQUENCE [LARGE SCALE GENOMIC DNA]</scope>
    <source>
        <strain evidence="1 2">DSM 3953</strain>
    </source>
</reference>
<dbReference type="HOGENOM" id="CLU_080945_1_0_9"/>
<dbReference type="PATRIC" id="fig|1286171.3.peg.745"/>
<dbReference type="Pfam" id="PF06078">
    <property type="entry name" value="DUF937"/>
    <property type="match status" value="1"/>
</dbReference>
<dbReference type="EMBL" id="CP007452">
    <property type="protein sequence ID" value="AHM56100.1"/>
    <property type="molecule type" value="Genomic_DNA"/>
</dbReference>
<protein>
    <recommendedName>
        <fullName evidence="3">DUF937 domain-containing protein</fullName>
    </recommendedName>
</protein>
<keyword evidence="2" id="KW-1185">Reference proteome</keyword>
<sequence>MDIMELITSQLSNQEALKKLGKSVNANPSQVEQLTQIGMPVLLEALNRNSNTPQGAEALASALDRHQDDNVDDLIGFLDNVDTSDGEKILQHVLSDKNDRVQSNLAKQTGMDASQVSGLLAQLAPLLLGALGNQKKAQNLDAAGVSNLTSSLTGMLGQSEKGGLLGLATQLLDADKDGSIIDDIGNLIGKFLKK</sequence>
<dbReference type="Proteomes" id="UP000019591">
    <property type="component" value="Chromosome"/>
</dbReference>
<dbReference type="KEGG" id="eac:EAL2_c08000"/>
<organism evidence="1 2">
    <name type="scientific">Peptoclostridium acidaminophilum DSM 3953</name>
    <dbReference type="NCBI Taxonomy" id="1286171"/>
    <lineage>
        <taxon>Bacteria</taxon>
        <taxon>Bacillati</taxon>
        <taxon>Bacillota</taxon>
        <taxon>Clostridia</taxon>
        <taxon>Peptostreptococcales</taxon>
        <taxon>Peptoclostridiaceae</taxon>
        <taxon>Peptoclostridium</taxon>
    </lineage>
</organism>
<gene>
    <name evidence="1" type="ORF">EAL2_c08000</name>
</gene>
<dbReference type="RefSeq" id="WP_025435129.1">
    <property type="nucleotide sequence ID" value="NZ_CP007452.1"/>
</dbReference>
<dbReference type="OrthoDB" id="2085979at2"/>
<evidence type="ECO:0000313" key="2">
    <source>
        <dbReference type="Proteomes" id="UP000019591"/>
    </source>
</evidence>
<proteinExistence type="predicted"/>
<accession>W8T5G8</accession>
<dbReference type="InterPro" id="IPR009282">
    <property type="entry name" value="DUF937"/>
</dbReference>
<dbReference type="eggNOG" id="COG5403">
    <property type="taxonomic scope" value="Bacteria"/>
</dbReference>
<evidence type="ECO:0000313" key="1">
    <source>
        <dbReference type="EMBL" id="AHM56100.1"/>
    </source>
</evidence>
<name>W8T5G8_PEPAC</name>
<evidence type="ECO:0008006" key="3">
    <source>
        <dbReference type="Google" id="ProtNLM"/>
    </source>
</evidence>
<dbReference type="AlphaFoldDB" id="W8T5G8"/>